<evidence type="ECO:0000313" key="2">
    <source>
        <dbReference type="EMBL" id="TID14786.1"/>
    </source>
</evidence>
<dbReference type="Proteomes" id="UP000307173">
    <property type="component" value="Unassembled WGS sequence"/>
</dbReference>
<dbReference type="Pfam" id="PF08631">
    <property type="entry name" value="SPO22"/>
    <property type="match status" value="1"/>
</dbReference>
<dbReference type="STRING" id="52247.A0A4V4NF44"/>
<proteinExistence type="predicted"/>
<dbReference type="OrthoDB" id="3995209at2759"/>
<sequence length="978" mass="113259">MEVISTLLEMISSCEHTTKILSEIQSNKDVNFEIGCIKARLVTLIPILESTERGLRIKMSDTMNAFDEGSAKIVEVFDKLEDRALSLWNVLKINDITENRNKYWYQSFLDIKLELMHFSCMLLSIHALIKNKESLKFRVLNNFLRCYYESIDMKSEVFAKVIKEYINTYISDFESYMNIATNIKFQTLKVEFYMLEMHASILAHDISMAKYYEGKANLSDKVEMFHRDTIFNLCRSLFNDALQLYKEDKIDDAFYFLERCFLVMEKLQIDKEKPENKIKVSTLIMLIKCCIKINSTESIEKAEKLIKYLSINEHKKIEALKLELEMIQQRGKSPKEIDDDLMKFVISVPDDANLLKHLRLLFNSFADRYPSTSKNCLMYLFANKINFQHKDFKEVAESYLISMIWIITSKLTNEPTDSLLKYTSLTLEMGDKKIVSELSIETSNSIIVMLFSAGRKCMKSECFVEAIRWFEFCTMRMFNNFQKEEVLGKIQRSILQCCIETDNYNKFESCWKSMSFESHKNPLSMYYRFKVLLKSESENTNELCEILDNFGKVNNTKVIKLLALCVIDCKEIETHSKAFKEVLSKAMSRLIDKSITIGDNADLSLVVVALRSCFLINGKNIESGIDIEKSVLLINQSVNQFLSMSKNDSLLPDKEWFACQCYNHGIHLLGVDGAEVYAIELFSNCTKLIDVEIDHHNINWYCKAVIFKSICISRVLKSGSKYNNRSTIDCWKEILNECEKVNLLIKGVETFDQKEILIQCKVTQIESLVELKEYEKILAVLKDSLLSKGKYSTQDITEVDFLMEKLLEKNRDLDFGHYSEIKQLLETVFIEIGCSNLEINSKQLFKWLFLMVSKLLEYREFEETLLNVIKMFKEHSDSATTGRVTATEIGWLAGVCWNHGISCIMDNKKSDDSLNNLDLGNNTEDSSILDDDTNFCAIPPSKEKQPSRAMLWCETAISVSEDQLQKSHMQKLLLQLQS</sequence>
<keyword evidence="3" id="KW-1185">Reference proteome</keyword>
<dbReference type="GO" id="GO:0090173">
    <property type="term" value="P:regulation of synaptonemal complex assembly"/>
    <property type="evidence" value="ECO:0007669"/>
    <property type="project" value="InterPro"/>
</dbReference>
<protein>
    <recommendedName>
        <fullName evidence="4">Protein ZIP4 homolog</fullName>
    </recommendedName>
</protein>
<dbReference type="InterPro" id="IPR013940">
    <property type="entry name" value="Spo22/ZIP4/TEX11"/>
</dbReference>
<evidence type="ECO:0000256" key="1">
    <source>
        <dbReference type="ARBA" id="ARBA00023254"/>
    </source>
</evidence>
<gene>
    <name evidence="2" type="ORF">CANINC_004457</name>
</gene>
<organism evidence="2 3">
    <name type="scientific">Pichia inconspicua</name>
    <dbReference type="NCBI Taxonomy" id="52247"/>
    <lineage>
        <taxon>Eukaryota</taxon>
        <taxon>Fungi</taxon>
        <taxon>Dikarya</taxon>
        <taxon>Ascomycota</taxon>
        <taxon>Saccharomycotina</taxon>
        <taxon>Pichiomycetes</taxon>
        <taxon>Pichiales</taxon>
        <taxon>Pichiaceae</taxon>
        <taxon>Pichia</taxon>
    </lineage>
</organism>
<dbReference type="GO" id="GO:0051321">
    <property type="term" value="P:meiotic cell cycle"/>
    <property type="evidence" value="ECO:0007669"/>
    <property type="project" value="UniProtKB-KW"/>
</dbReference>
<dbReference type="PANTHER" id="PTHR40375">
    <property type="entry name" value="SPORULATION-SPECIFIC PROTEIN 22"/>
    <property type="match status" value="1"/>
</dbReference>
<reference evidence="2 3" key="1">
    <citation type="journal article" date="2019" name="Front. Genet.">
        <title>Whole-Genome Sequencing of the Opportunistic Yeast Pathogen Candida inconspicua Uncovers Its Hybrid Origin.</title>
        <authorList>
            <person name="Mixao V."/>
            <person name="Hansen A.P."/>
            <person name="Saus E."/>
            <person name="Boekhout T."/>
            <person name="Lass-Florl C."/>
            <person name="Gabaldon T."/>
        </authorList>
    </citation>
    <scope>NUCLEOTIDE SEQUENCE [LARGE SCALE GENOMIC DNA]</scope>
    <source>
        <strain evidence="2 3">CBS 180</strain>
    </source>
</reference>
<name>A0A4V4NF44_9ASCO</name>
<dbReference type="EMBL" id="SELW01000657">
    <property type="protein sequence ID" value="TID14786.1"/>
    <property type="molecule type" value="Genomic_DNA"/>
</dbReference>
<accession>A0A4V4NF44</accession>
<comment type="caution">
    <text evidence="2">The sequence shown here is derived from an EMBL/GenBank/DDBJ whole genome shotgun (WGS) entry which is preliminary data.</text>
</comment>
<dbReference type="AlphaFoldDB" id="A0A4V4NF44"/>
<keyword evidence="1" id="KW-0469">Meiosis</keyword>
<dbReference type="InterPro" id="IPR039057">
    <property type="entry name" value="Spo22/ZIP4"/>
</dbReference>
<dbReference type="PANTHER" id="PTHR40375:SF2">
    <property type="entry name" value="SPORULATION-SPECIFIC PROTEIN 22"/>
    <property type="match status" value="1"/>
</dbReference>
<evidence type="ECO:0008006" key="4">
    <source>
        <dbReference type="Google" id="ProtNLM"/>
    </source>
</evidence>
<evidence type="ECO:0000313" key="3">
    <source>
        <dbReference type="Proteomes" id="UP000307173"/>
    </source>
</evidence>